<comment type="caution">
    <text evidence="20">The sequence shown here is derived from an EMBL/GenBank/DDBJ whole genome shotgun (WGS) entry which is preliminary data.</text>
</comment>
<evidence type="ECO:0000256" key="10">
    <source>
        <dbReference type="ARBA" id="ARBA00024192"/>
    </source>
</evidence>
<dbReference type="InterPro" id="IPR000340">
    <property type="entry name" value="Dual-sp_phosphatase_cat-dom"/>
</dbReference>
<evidence type="ECO:0000256" key="9">
    <source>
        <dbReference type="ARBA" id="ARBA00023264"/>
    </source>
</evidence>
<evidence type="ECO:0000256" key="2">
    <source>
        <dbReference type="ARBA" id="ARBA00005189"/>
    </source>
</evidence>
<dbReference type="InterPro" id="IPR020422">
    <property type="entry name" value="TYR_PHOSPHATASE_DUAL_dom"/>
</dbReference>
<dbReference type="Proteomes" id="UP001162156">
    <property type="component" value="Unassembled WGS sequence"/>
</dbReference>
<dbReference type="PROSITE" id="PS50054">
    <property type="entry name" value="TYR_PHOSPHATASE_DUAL"/>
    <property type="match status" value="1"/>
</dbReference>
<evidence type="ECO:0000256" key="13">
    <source>
        <dbReference type="ARBA" id="ARBA00051818"/>
    </source>
</evidence>
<keyword evidence="21" id="KW-1185">Reference proteome</keyword>
<feature type="domain" description="Tyrosine-protein phosphatase" evidence="18">
    <location>
        <begin position="140"/>
        <end position="310"/>
    </location>
</feature>
<dbReference type="InterPro" id="IPR042165">
    <property type="entry name" value="PTPMT1"/>
</dbReference>
<evidence type="ECO:0000256" key="16">
    <source>
        <dbReference type="ARBA" id="ARBA00052780"/>
    </source>
</evidence>
<evidence type="ECO:0000256" key="17">
    <source>
        <dbReference type="ARBA" id="ARBA00069309"/>
    </source>
</evidence>
<sequence>MALSRALPLILRSNGRFQAFPKILGSSTFSVNTTKPFSQLLCQANRNLIASSKNKINLVATRGMSGDHSKMWTIEKIVSLSLLGVVPATFLVPNTILDNVFAVLVVAHFHWGLEACAIDYIRPIIFGPVIPKLAIVLLYLISASTLGGLLYYNNNCIGIGCTGALPFPGVSKELMEKEHVKAVISMNENYELLLANDGKSWKQAGVEFLQLATTDIFATPCQSKLVEGVQFINKFVNTTNIINGISTTSVYVHCKAGRTRSATLVGCYLMHRYNWTPEQAVNHMKEKRPHILMHSKQWEALEVFYKHNMRIINT</sequence>
<dbReference type="InterPro" id="IPR016130">
    <property type="entry name" value="Tyr_Pase_AS"/>
</dbReference>
<dbReference type="GO" id="GO:0004439">
    <property type="term" value="F:phosphatidylinositol-4,5-bisphosphate 5-phosphatase activity"/>
    <property type="evidence" value="ECO:0007669"/>
    <property type="project" value="TreeGrafter"/>
</dbReference>
<protein>
    <recommendedName>
        <fullName evidence="17">Phosphatidylglycerophosphatase and protein-tyrosine phosphatase 1</fullName>
        <ecNumber evidence="11">3.1.3.27</ecNumber>
    </recommendedName>
</protein>
<dbReference type="PROSITE" id="PS50056">
    <property type="entry name" value="TYR_PHOSPHATASE_2"/>
    <property type="match status" value="1"/>
</dbReference>
<dbReference type="FunFam" id="3.90.190.10:FF:000060">
    <property type="entry name" value="Phosphatidylglycerophosphatase and protein-tyrosine phosphatase 1"/>
    <property type="match status" value="1"/>
</dbReference>
<dbReference type="SMART" id="SM00195">
    <property type="entry name" value="DSPc"/>
    <property type="match status" value="1"/>
</dbReference>
<comment type="catalytic activity">
    <reaction evidence="15">
        <text>1,2-di-(9Z-octadecenoyl)-sn-glycero-3-phospho-(1'-sn-glycerol-3'-phosphate) + H2O = 1,2-di-(9Z-octadecenoyl)-sn-glycero-3-phospho-(1'-sn-glycerol) + phosphate</text>
        <dbReference type="Rhea" id="RHEA:42304"/>
        <dbReference type="ChEBI" id="CHEBI:15377"/>
        <dbReference type="ChEBI" id="CHEBI:43474"/>
        <dbReference type="ChEBI" id="CHEBI:75163"/>
        <dbReference type="ChEBI" id="CHEBI:78907"/>
    </reaction>
    <physiologicalReaction direction="left-to-right" evidence="15">
        <dbReference type="Rhea" id="RHEA:42305"/>
    </physiologicalReaction>
</comment>
<comment type="pathway">
    <text evidence="10">Phospholipid metabolism; phosphatidylglycerol biosynthesis; phosphatidylglycerol from CDP-diacylglycerol: step 2/2.</text>
</comment>
<evidence type="ECO:0000256" key="11">
    <source>
        <dbReference type="ARBA" id="ARBA00024224"/>
    </source>
</evidence>
<comment type="catalytic activity">
    <reaction evidence="12">
        <text>a 1,2-diacyl-sn-glycero-3-phospho-(1'-sn-glycero-3'-phosphate) + H2O = a 1,2-diacyl-sn-glycero-3-phospho-(1'-sn-glycerol) + phosphate</text>
        <dbReference type="Rhea" id="RHEA:33751"/>
        <dbReference type="ChEBI" id="CHEBI:15377"/>
        <dbReference type="ChEBI" id="CHEBI:43474"/>
        <dbReference type="ChEBI" id="CHEBI:60110"/>
        <dbReference type="ChEBI" id="CHEBI:64716"/>
        <dbReference type="EC" id="3.1.3.27"/>
    </reaction>
    <physiologicalReaction direction="left-to-right" evidence="12">
        <dbReference type="Rhea" id="RHEA:33752"/>
    </physiologicalReaction>
</comment>
<comment type="catalytic activity">
    <reaction evidence="16">
        <text>1,2-dioctanoyl-sn-glycero-3-phospho-(1D-myo-inositol-5-phosphate) + H2O = 1,2-dioctanoyl-sn-glycero-3-phospho-(1D-myo-inositol) + phosphate</text>
        <dbReference type="Rhea" id="RHEA:42308"/>
        <dbReference type="ChEBI" id="CHEBI:15377"/>
        <dbReference type="ChEBI" id="CHEBI:43474"/>
        <dbReference type="ChEBI" id="CHEBI:65221"/>
        <dbReference type="ChEBI" id="CHEBI:78911"/>
    </reaction>
    <physiologicalReaction direction="left-to-right" evidence="16">
        <dbReference type="Rhea" id="RHEA:42309"/>
    </physiologicalReaction>
</comment>
<evidence type="ECO:0000256" key="12">
    <source>
        <dbReference type="ARBA" id="ARBA00050944"/>
    </source>
</evidence>
<dbReference type="PANTHER" id="PTHR46712:SF1">
    <property type="entry name" value="PHOSPHATIDYLGLYCEROPHOSPHATASE AND PROTEIN-TYROSINE PHOSPHATASE 1"/>
    <property type="match status" value="1"/>
</dbReference>
<dbReference type="GO" id="GO:0004721">
    <property type="term" value="F:phosphoprotein phosphatase activity"/>
    <property type="evidence" value="ECO:0007669"/>
    <property type="project" value="UniProtKB-KW"/>
</dbReference>
<evidence type="ECO:0000256" key="14">
    <source>
        <dbReference type="ARBA" id="ARBA00052505"/>
    </source>
</evidence>
<evidence type="ECO:0000256" key="15">
    <source>
        <dbReference type="ARBA" id="ARBA00052632"/>
    </source>
</evidence>
<dbReference type="InterPro" id="IPR044596">
    <property type="entry name" value="PTPMT1-like"/>
</dbReference>
<dbReference type="AlphaFoldDB" id="A0AAV8XDN8"/>
<reference evidence="20" key="1">
    <citation type="journal article" date="2023" name="Insect Mol. Biol.">
        <title>Genome sequencing provides insights into the evolution of gene families encoding plant cell wall-degrading enzymes in longhorned beetles.</title>
        <authorList>
            <person name="Shin N.R."/>
            <person name="Okamura Y."/>
            <person name="Kirsch R."/>
            <person name="Pauchet Y."/>
        </authorList>
    </citation>
    <scope>NUCLEOTIDE SEQUENCE</scope>
    <source>
        <strain evidence="20">RBIC_L_NR</strain>
    </source>
</reference>
<dbReference type="Pfam" id="PF05328">
    <property type="entry name" value="CybS"/>
    <property type="match status" value="1"/>
</dbReference>
<evidence type="ECO:0000313" key="21">
    <source>
        <dbReference type="Proteomes" id="UP001162156"/>
    </source>
</evidence>
<dbReference type="EMBL" id="JANEYF010003404">
    <property type="protein sequence ID" value="KAJ8936609.1"/>
    <property type="molecule type" value="Genomic_DNA"/>
</dbReference>
<keyword evidence="9" id="KW-1208">Phospholipid metabolism</keyword>
<feature type="domain" description="Tyrosine specific protein phosphatases" evidence="19">
    <location>
        <begin position="233"/>
        <end position="299"/>
    </location>
</feature>
<keyword evidence="3" id="KW-0444">Lipid biosynthesis</keyword>
<dbReference type="PROSITE" id="PS00383">
    <property type="entry name" value="TYR_PHOSPHATASE_1"/>
    <property type="match status" value="1"/>
</dbReference>
<dbReference type="PANTHER" id="PTHR46712">
    <property type="entry name" value="PHOSPHATIDYLGLYCEROPHOSPHATASE AND PROTEIN-TYROSINE PHOSPHATASE 1"/>
    <property type="match status" value="1"/>
</dbReference>
<dbReference type="GO" id="GO:0005737">
    <property type="term" value="C:cytoplasm"/>
    <property type="evidence" value="ECO:0007669"/>
    <property type="project" value="UniProtKB-ARBA"/>
</dbReference>
<evidence type="ECO:0000313" key="20">
    <source>
        <dbReference type="EMBL" id="KAJ8936609.1"/>
    </source>
</evidence>
<evidence type="ECO:0000256" key="1">
    <source>
        <dbReference type="ARBA" id="ARBA00004370"/>
    </source>
</evidence>
<comment type="catalytic activity">
    <reaction evidence="14">
        <text>1,2-dibutyryl-sn-glycero-3-phospho-(1D-myo-inositol-5-phosphate) + H2O = 1,2-dibutyryl-sn-glycero-3-phospho-(1D-myo-inositol) + phosphate</text>
        <dbReference type="Rhea" id="RHEA:42584"/>
        <dbReference type="ChEBI" id="CHEBI:15377"/>
        <dbReference type="ChEBI" id="CHEBI:43474"/>
        <dbReference type="ChEBI" id="CHEBI:82605"/>
        <dbReference type="ChEBI" id="CHEBI:82606"/>
    </reaction>
    <physiologicalReaction direction="left-to-right" evidence="14">
        <dbReference type="Rhea" id="RHEA:42585"/>
    </physiologicalReaction>
</comment>
<evidence type="ECO:0000256" key="3">
    <source>
        <dbReference type="ARBA" id="ARBA00022516"/>
    </source>
</evidence>
<dbReference type="Gene3D" id="3.90.190.10">
    <property type="entry name" value="Protein tyrosine phosphatase superfamily"/>
    <property type="match status" value="1"/>
</dbReference>
<dbReference type="EC" id="3.1.3.27" evidence="11"/>
<keyword evidence="6" id="KW-0443">Lipid metabolism</keyword>
<evidence type="ECO:0000256" key="5">
    <source>
        <dbReference type="ARBA" id="ARBA00022912"/>
    </source>
</evidence>
<evidence type="ECO:0000259" key="19">
    <source>
        <dbReference type="PROSITE" id="PS50056"/>
    </source>
</evidence>
<name>A0AAV8XDN8_9CUCU</name>
<evidence type="ECO:0000259" key="18">
    <source>
        <dbReference type="PROSITE" id="PS50054"/>
    </source>
</evidence>
<comment type="catalytic activity">
    <reaction evidence="13">
        <text>a 1-acyl-2-hexanoyl-sn-glycero-3-phospho-(1D-myo-inositol-5-phosphate) + H2O = a 1-acyl-2-hexanoyl-sn-glycero-3-phospho-(1D-myo-inositol) + phosphate</text>
        <dbReference type="Rhea" id="RHEA:42320"/>
        <dbReference type="ChEBI" id="CHEBI:15377"/>
        <dbReference type="ChEBI" id="CHEBI:43474"/>
        <dbReference type="ChEBI" id="CHEBI:78930"/>
        <dbReference type="ChEBI" id="CHEBI:78931"/>
    </reaction>
    <physiologicalReaction direction="left-to-right" evidence="13">
        <dbReference type="Rhea" id="RHEA:42321"/>
    </physiologicalReaction>
</comment>
<dbReference type="InterPro" id="IPR029021">
    <property type="entry name" value="Prot-tyrosine_phosphatase-like"/>
</dbReference>
<dbReference type="GO" id="GO:0008962">
    <property type="term" value="F:phosphatidylglycerophosphatase activity"/>
    <property type="evidence" value="ECO:0007669"/>
    <property type="project" value="UniProtKB-EC"/>
</dbReference>
<dbReference type="CDD" id="cd14524">
    <property type="entry name" value="PTPMT1"/>
    <property type="match status" value="1"/>
</dbReference>
<dbReference type="SUPFAM" id="SSF52799">
    <property type="entry name" value="(Phosphotyrosine protein) phosphatases II"/>
    <property type="match status" value="1"/>
</dbReference>
<dbReference type="Pfam" id="PF00782">
    <property type="entry name" value="DSPc"/>
    <property type="match status" value="1"/>
</dbReference>
<dbReference type="GO" id="GO:0008654">
    <property type="term" value="P:phospholipid biosynthetic process"/>
    <property type="evidence" value="ECO:0007669"/>
    <property type="project" value="UniProtKB-KW"/>
</dbReference>
<proteinExistence type="predicted"/>
<keyword evidence="7" id="KW-0472">Membrane</keyword>
<keyword evidence="5" id="KW-0904">Protein phosphatase</keyword>
<keyword evidence="4" id="KW-0378">Hydrolase</keyword>
<comment type="pathway">
    <text evidence="2">Lipid metabolism.</text>
</comment>
<dbReference type="InterPro" id="IPR000387">
    <property type="entry name" value="Tyr_Pase_dom"/>
</dbReference>
<dbReference type="Gene3D" id="1.20.1300.10">
    <property type="entry name" value="Fumarate reductase/succinate dehydrogenase, transmembrane subunit"/>
    <property type="match status" value="1"/>
</dbReference>
<evidence type="ECO:0000256" key="6">
    <source>
        <dbReference type="ARBA" id="ARBA00023098"/>
    </source>
</evidence>
<accession>A0AAV8XDN8</accession>
<evidence type="ECO:0000256" key="8">
    <source>
        <dbReference type="ARBA" id="ARBA00023209"/>
    </source>
</evidence>
<keyword evidence="8" id="KW-0594">Phospholipid biosynthesis</keyword>
<dbReference type="InterPro" id="IPR034804">
    <property type="entry name" value="SQR/QFR_C/D"/>
</dbReference>
<organism evidence="20 21">
    <name type="scientific">Rhamnusium bicolor</name>
    <dbReference type="NCBI Taxonomy" id="1586634"/>
    <lineage>
        <taxon>Eukaryota</taxon>
        <taxon>Metazoa</taxon>
        <taxon>Ecdysozoa</taxon>
        <taxon>Arthropoda</taxon>
        <taxon>Hexapoda</taxon>
        <taxon>Insecta</taxon>
        <taxon>Pterygota</taxon>
        <taxon>Neoptera</taxon>
        <taxon>Endopterygota</taxon>
        <taxon>Coleoptera</taxon>
        <taxon>Polyphaga</taxon>
        <taxon>Cucujiformia</taxon>
        <taxon>Chrysomeloidea</taxon>
        <taxon>Cerambycidae</taxon>
        <taxon>Lepturinae</taxon>
        <taxon>Rhagiini</taxon>
        <taxon>Rhamnusium</taxon>
    </lineage>
</organism>
<gene>
    <name evidence="20" type="ORF">NQ314_012224</name>
</gene>
<evidence type="ECO:0000256" key="4">
    <source>
        <dbReference type="ARBA" id="ARBA00022801"/>
    </source>
</evidence>
<comment type="subcellular location">
    <subcellularLocation>
        <location evidence="1">Membrane</location>
    </subcellularLocation>
</comment>
<dbReference type="GO" id="GO:0016020">
    <property type="term" value="C:membrane"/>
    <property type="evidence" value="ECO:0007669"/>
    <property type="project" value="UniProtKB-SubCell"/>
</dbReference>
<evidence type="ECO:0000256" key="7">
    <source>
        <dbReference type="ARBA" id="ARBA00023136"/>
    </source>
</evidence>